<feature type="transmembrane region" description="Helical" evidence="1">
    <location>
        <begin position="53"/>
        <end position="73"/>
    </location>
</feature>
<keyword evidence="1" id="KW-0472">Membrane</keyword>
<dbReference type="Proteomes" id="UP001041814">
    <property type="component" value="Unassembled WGS sequence"/>
</dbReference>
<name>A0ABS1E0J4_RUBGE</name>
<feature type="transmembrane region" description="Helical" evidence="1">
    <location>
        <begin position="21"/>
        <end position="47"/>
    </location>
</feature>
<sequence>MAATTPQPLWRYRAEVASRTLAALAGAYALSSAVAAAGTLLLLRAGLVRADAVAWSTLLALLLLPAVMMGCFACRRQRDAWLGSLGAAVPLAAIVWLLR</sequence>
<protein>
    <recommendedName>
        <fullName evidence="4">Iron uptake protein</fullName>
    </recommendedName>
</protein>
<dbReference type="EMBL" id="NRRU01000136">
    <property type="protein sequence ID" value="MBK1715601.1"/>
    <property type="molecule type" value="Genomic_DNA"/>
</dbReference>
<gene>
    <name evidence="2" type="ORF">CKO43_22895</name>
</gene>
<feature type="transmembrane region" description="Helical" evidence="1">
    <location>
        <begin position="80"/>
        <end position="98"/>
    </location>
</feature>
<keyword evidence="3" id="KW-1185">Reference proteome</keyword>
<proteinExistence type="predicted"/>
<reference evidence="2" key="1">
    <citation type="submission" date="2017-08" db="EMBL/GenBank/DDBJ databases">
        <authorList>
            <person name="Imhoff J.F."/>
            <person name="Rahn T."/>
            <person name="Kuenzel S."/>
            <person name="Neulinger S.C."/>
        </authorList>
    </citation>
    <scope>NUCLEOTIDE SEQUENCE</scope>
    <source>
        <strain evidence="2">IM 151</strain>
    </source>
</reference>
<evidence type="ECO:0000313" key="3">
    <source>
        <dbReference type="Proteomes" id="UP001041814"/>
    </source>
</evidence>
<evidence type="ECO:0008006" key="4">
    <source>
        <dbReference type="Google" id="ProtNLM"/>
    </source>
</evidence>
<accession>A0ABS1E0J4</accession>
<keyword evidence="1" id="KW-0812">Transmembrane</keyword>
<comment type="caution">
    <text evidence="2">The sequence shown here is derived from an EMBL/GenBank/DDBJ whole genome shotgun (WGS) entry which is preliminary data.</text>
</comment>
<evidence type="ECO:0000256" key="1">
    <source>
        <dbReference type="SAM" id="Phobius"/>
    </source>
</evidence>
<keyword evidence="1" id="KW-1133">Transmembrane helix</keyword>
<dbReference type="RefSeq" id="WP_200229179.1">
    <property type="nucleotide sequence ID" value="NZ_NRRT01000030.1"/>
</dbReference>
<reference evidence="2" key="2">
    <citation type="journal article" date="2020" name="Microorganisms">
        <title>Osmotic Adaptation and Compatible Solute Biosynthesis of Phototrophic Bacteria as Revealed from Genome Analyses.</title>
        <authorList>
            <person name="Imhoff J.F."/>
            <person name="Rahn T."/>
            <person name="Kunzel S."/>
            <person name="Keller A."/>
            <person name="Neulinger S.C."/>
        </authorList>
    </citation>
    <scope>NUCLEOTIDE SEQUENCE</scope>
    <source>
        <strain evidence="2">IM 151</strain>
    </source>
</reference>
<organism evidence="2 3">
    <name type="scientific">Rubrivivax gelatinosus</name>
    <name type="common">Rhodocyclus gelatinosus</name>
    <name type="synonym">Rhodopseudomonas gelatinosa</name>
    <dbReference type="NCBI Taxonomy" id="28068"/>
    <lineage>
        <taxon>Bacteria</taxon>
        <taxon>Pseudomonadati</taxon>
        <taxon>Pseudomonadota</taxon>
        <taxon>Betaproteobacteria</taxon>
        <taxon>Burkholderiales</taxon>
        <taxon>Sphaerotilaceae</taxon>
        <taxon>Rubrivivax</taxon>
    </lineage>
</organism>
<evidence type="ECO:0000313" key="2">
    <source>
        <dbReference type="EMBL" id="MBK1715601.1"/>
    </source>
</evidence>